<dbReference type="Pfam" id="PF04515">
    <property type="entry name" value="Choline_transpo"/>
    <property type="match status" value="1"/>
</dbReference>
<reference evidence="10" key="1">
    <citation type="submission" date="2017-02" db="UniProtKB">
        <authorList>
            <consortium name="WormBaseParasite"/>
        </authorList>
    </citation>
    <scope>IDENTIFICATION</scope>
</reference>
<feature type="compositionally biased region" description="Basic residues" evidence="7">
    <location>
        <begin position="1"/>
        <end position="11"/>
    </location>
</feature>
<feature type="transmembrane region" description="Helical" evidence="8">
    <location>
        <begin position="683"/>
        <end position="705"/>
    </location>
</feature>
<comment type="similarity">
    <text evidence="2">Belongs to the CTL (choline transporter-like) family.</text>
</comment>
<evidence type="ECO:0000313" key="10">
    <source>
        <dbReference type="WBParaSite" id="SMUV_0000132701-mRNA-1"/>
    </source>
</evidence>
<sequence length="859" mass="96164">MTKKDHSKKVHPTAPLYSQTSPSASSSCPSTSASFSMLKFPMIPQFGHPPEPNAPIYAQPNLGYPSAMSPPPVNPAMTTNLAEQQLPHCFFGLPPPPYPQSYSPASCSTADTYSTSNCPPPLPEREEILIGKHAARFNIKRDHLLPNRCKTPNRKRFINPIVSGKRKCTDVACSFLFLAFLIGWGFVAYFGFKWGKPERLLHPTDSAGRMCGVEKKGYYDLRAKPYLLYFDITKCASYSFVVAGCQTPQICVERCPTHTYSYIEINLAKKADFAKLLNENVVCVDSVNKTNVKDFNALRKLVDSGLCAKYIVSSAAILGRCVPDFFTKSFDKMVRLSKILSENGTAGVLSSVSTVIANNFNTGTKRTDKNSLTLFDDTNNIRQTTSKAEVVLNTTNFLAALMQENTVIERIASDISVTWWQIIILLIATAFVSFLWTIIMRIFGSLLIWTTVFFVVVVLGAGSGYCWWRYKLLLNEGAINDYSFYPNIDVYFGMPTTWMIIAIVLSVFVGIIAVILFCIRSRITLAIALIQESSKAVGAIASSLFLPIVIFLLHITIFAAWGVVSIWIASTGTENCRIPDEFGNLRNGTACNCSSLKTENTNYSNLVKIGQSCQYVNITRDENQVLLMQVYNLVAFLWSSWFVSAICDATLAGAFASYYWAFNKKKDVPSFPVLLALRRVLRYHLGSVAFGSLVITTVKVFRVILDFVDRKLHSSQSQIAIYGTSFFTSAKDSFSLIWNNAIRYAVLVKITDFLLFLGKITISVGMGTIAFHWFAGRWSIEGLPHINLYYYFVPILVVIIGAYLIADLFFDVYEMAVRTTFLCFLEDAQYNDGTPEKPYYMSKELQKIMGLENQFKCHR</sequence>
<feature type="transmembrane region" description="Helical" evidence="8">
    <location>
        <begin position="419"/>
        <end position="439"/>
    </location>
</feature>
<keyword evidence="9" id="KW-1185">Reference proteome</keyword>
<dbReference type="InterPro" id="IPR007603">
    <property type="entry name" value="Choline_transptr-like"/>
</dbReference>
<evidence type="ECO:0000256" key="2">
    <source>
        <dbReference type="ARBA" id="ARBA00007168"/>
    </source>
</evidence>
<evidence type="ECO:0000256" key="7">
    <source>
        <dbReference type="SAM" id="MobiDB-lite"/>
    </source>
</evidence>
<keyword evidence="3 8" id="KW-0812">Transmembrane</keyword>
<feature type="region of interest" description="Disordered" evidence="7">
    <location>
        <begin position="1"/>
        <end position="32"/>
    </location>
</feature>
<feature type="compositionally biased region" description="Low complexity" evidence="7">
    <location>
        <begin position="18"/>
        <end position="32"/>
    </location>
</feature>
<dbReference type="GO" id="GO:0022857">
    <property type="term" value="F:transmembrane transporter activity"/>
    <property type="evidence" value="ECO:0007669"/>
    <property type="project" value="InterPro"/>
</dbReference>
<dbReference type="STRING" id="451379.A0A0N5AB01"/>
<comment type="subcellular location">
    <subcellularLocation>
        <location evidence="1">Membrane</location>
        <topology evidence="1">Multi-pass membrane protein</topology>
    </subcellularLocation>
</comment>
<evidence type="ECO:0000256" key="6">
    <source>
        <dbReference type="ARBA" id="ARBA00023180"/>
    </source>
</evidence>
<keyword evidence="6" id="KW-0325">Glycoprotein</keyword>
<dbReference type="Proteomes" id="UP000046393">
    <property type="component" value="Unplaced"/>
</dbReference>
<dbReference type="GO" id="GO:0016020">
    <property type="term" value="C:membrane"/>
    <property type="evidence" value="ECO:0007669"/>
    <property type="project" value="UniProtKB-SubCell"/>
</dbReference>
<feature type="transmembrane region" description="Helical" evidence="8">
    <location>
        <begin position="635"/>
        <end position="662"/>
    </location>
</feature>
<feature type="transmembrane region" description="Helical" evidence="8">
    <location>
        <begin position="171"/>
        <end position="192"/>
    </location>
</feature>
<feature type="transmembrane region" description="Helical" evidence="8">
    <location>
        <begin position="788"/>
        <end position="806"/>
    </location>
</feature>
<evidence type="ECO:0000256" key="4">
    <source>
        <dbReference type="ARBA" id="ARBA00022989"/>
    </source>
</evidence>
<dbReference type="PANTHER" id="PTHR12385:SF14">
    <property type="entry name" value="CHOLINE TRANSPORTER-LIKE 2"/>
    <property type="match status" value="1"/>
</dbReference>
<name>A0A0N5AB01_9BILA</name>
<dbReference type="PROSITE" id="PS51257">
    <property type="entry name" value="PROKAR_LIPOPROTEIN"/>
    <property type="match status" value="1"/>
</dbReference>
<evidence type="ECO:0000256" key="3">
    <source>
        <dbReference type="ARBA" id="ARBA00022692"/>
    </source>
</evidence>
<dbReference type="PANTHER" id="PTHR12385">
    <property type="entry name" value="CHOLINE TRANSPORTER-LIKE (SLC FAMILY 44)"/>
    <property type="match status" value="1"/>
</dbReference>
<evidence type="ECO:0000256" key="5">
    <source>
        <dbReference type="ARBA" id="ARBA00023136"/>
    </source>
</evidence>
<dbReference type="WBParaSite" id="SMUV_0000132701-mRNA-1">
    <property type="protein sequence ID" value="SMUV_0000132701-mRNA-1"/>
    <property type="gene ID" value="SMUV_0000132701"/>
</dbReference>
<evidence type="ECO:0000256" key="1">
    <source>
        <dbReference type="ARBA" id="ARBA00004141"/>
    </source>
</evidence>
<feature type="transmembrane region" description="Helical" evidence="8">
    <location>
        <begin position="753"/>
        <end position="776"/>
    </location>
</feature>
<keyword evidence="4 8" id="KW-1133">Transmembrane helix</keyword>
<dbReference type="AlphaFoldDB" id="A0A0N5AB01"/>
<feature type="transmembrane region" description="Helical" evidence="8">
    <location>
        <begin position="446"/>
        <end position="470"/>
    </location>
</feature>
<proteinExistence type="inferred from homology"/>
<evidence type="ECO:0000256" key="8">
    <source>
        <dbReference type="SAM" id="Phobius"/>
    </source>
</evidence>
<protein>
    <submittedName>
        <fullName evidence="10">CTL-like protein 2</fullName>
    </submittedName>
</protein>
<evidence type="ECO:0000313" key="9">
    <source>
        <dbReference type="Proteomes" id="UP000046393"/>
    </source>
</evidence>
<feature type="transmembrane region" description="Helical" evidence="8">
    <location>
        <begin position="490"/>
        <end position="519"/>
    </location>
</feature>
<accession>A0A0N5AB01</accession>
<feature type="transmembrane region" description="Helical" evidence="8">
    <location>
        <begin position="540"/>
        <end position="569"/>
    </location>
</feature>
<keyword evidence="5 8" id="KW-0472">Membrane</keyword>
<organism evidence="9 10">
    <name type="scientific">Syphacia muris</name>
    <dbReference type="NCBI Taxonomy" id="451379"/>
    <lineage>
        <taxon>Eukaryota</taxon>
        <taxon>Metazoa</taxon>
        <taxon>Ecdysozoa</taxon>
        <taxon>Nematoda</taxon>
        <taxon>Chromadorea</taxon>
        <taxon>Rhabditida</taxon>
        <taxon>Spirurina</taxon>
        <taxon>Oxyuridomorpha</taxon>
        <taxon>Oxyuroidea</taxon>
        <taxon>Oxyuridae</taxon>
        <taxon>Syphacia</taxon>
    </lineage>
</organism>